<evidence type="ECO:0000313" key="1">
    <source>
        <dbReference type="EMBL" id="RUO95812.1"/>
    </source>
</evidence>
<accession>A0A432ZZ79</accession>
<keyword evidence="2" id="KW-1185">Reference proteome</keyword>
<dbReference type="AlphaFoldDB" id="A0A432ZZ79"/>
<evidence type="ECO:0000313" key="2">
    <source>
        <dbReference type="Proteomes" id="UP000268093"/>
    </source>
</evidence>
<dbReference type="EMBL" id="RBNI01025636">
    <property type="protein sequence ID" value="RUO95812.1"/>
    <property type="molecule type" value="Genomic_DNA"/>
</dbReference>
<name>A0A432ZZ79_9FUNG</name>
<reference evidence="1 2" key="1">
    <citation type="journal article" date="2018" name="New Phytol.">
        <title>Phylogenomics of Endogonaceae and evolution of mycorrhizas within Mucoromycota.</title>
        <authorList>
            <person name="Chang Y."/>
            <person name="Desiro A."/>
            <person name="Na H."/>
            <person name="Sandor L."/>
            <person name="Lipzen A."/>
            <person name="Clum A."/>
            <person name="Barry K."/>
            <person name="Grigoriev I.V."/>
            <person name="Martin F.M."/>
            <person name="Stajich J.E."/>
            <person name="Smith M.E."/>
            <person name="Bonito G."/>
            <person name="Spatafora J.W."/>
        </authorList>
    </citation>
    <scope>NUCLEOTIDE SEQUENCE [LARGE SCALE GENOMIC DNA]</scope>
    <source>
        <strain evidence="1 2">GMNB39</strain>
    </source>
</reference>
<proteinExistence type="predicted"/>
<dbReference type="Proteomes" id="UP000268093">
    <property type="component" value="Unassembled WGS sequence"/>
</dbReference>
<sequence>MRRPVVSLRPSSRMLSVMLSPILSMPNVRLLCLLTSCTR</sequence>
<protein>
    <submittedName>
        <fullName evidence="1">Uncharacterized protein</fullName>
    </submittedName>
</protein>
<organism evidence="1 2">
    <name type="scientific">Jimgerdemannia flammicorona</name>
    <dbReference type="NCBI Taxonomy" id="994334"/>
    <lineage>
        <taxon>Eukaryota</taxon>
        <taxon>Fungi</taxon>
        <taxon>Fungi incertae sedis</taxon>
        <taxon>Mucoromycota</taxon>
        <taxon>Mucoromycotina</taxon>
        <taxon>Endogonomycetes</taxon>
        <taxon>Endogonales</taxon>
        <taxon>Endogonaceae</taxon>
        <taxon>Jimgerdemannia</taxon>
    </lineage>
</organism>
<gene>
    <name evidence="1" type="ORF">BC936DRAFT_143173</name>
</gene>
<comment type="caution">
    <text evidence="1">The sequence shown here is derived from an EMBL/GenBank/DDBJ whole genome shotgun (WGS) entry which is preliminary data.</text>
</comment>